<organism evidence="1 2">
    <name type="scientific">Sporomusa acidovorans (strain ATCC 49682 / DSM 3132 / Mol)</name>
    <dbReference type="NCBI Taxonomy" id="1123286"/>
    <lineage>
        <taxon>Bacteria</taxon>
        <taxon>Bacillati</taxon>
        <taxon>Bacillota</taxon>
        <taxon>Negativicutes</taxon>
        <taxon>Selenomonadales</taxon>
        <taxon>Sporomusaceae</taxon>
        <taxon>Sporomusa</taxon>
    </lineage>
</organism>
<evidence type="ECO:0000313" key="1">
    <source>
        <dbReference type="EMBL" id="XFO74135.1"/>
    </source>
</evidence>
<dbReference type="Proteomes" id="UP000216052">
    <property type="component" value="Chromosome"/>
</dbReference>
<protein>
    <recommendedName>
        <fullName evidence="3">Four helix bundle protein</fullName>
    </recommendedName>
</protein>
<dbReference type="PANTHER" id="PTHR38471:SF2">
    <property type="entry name" value="FOUR HELIX BUNDLE PROTEIN"/>
    <property type="match status" value="1"/>
</dbReference>
<reference evidence="1" key="1">
    <citation type="submission" date="2024-05" db="EMBL/GenBank/DDBJ databases">
        <title>Isolation and characterization of Sporomusa carbonis sp. nov., a carboxydotrophic hydrogenogen in the genus of Sporomusa isolated from a charcoal burning pile.</title>
        <authorList>
            <person name="Boeer T."/>
            <person name="Rosenbaum F."/>
            <person name="Eysell L."/>
            <person name="Mueller V."/>
            <person name="Daniel R."/>
            <person name="Poehlein A."/>
        </authorList>
    </citation>
    <scope>NUCLEOTIDE SEQUENCE [LARGE SCALE GENOMIC DNA]</scope>
    <source>
        <strain evidence="1">DSM 3132</strain>
    </source>
</reference>
<dbReference type="Gene3D" id="1.20.1440.60">
    <property type="entry name" value="23S rRNA-intervening sequence"/>
    <property type="match status" value="1"/>
</dbReference>
<gene>
    <name evidence="1" type="ORF">SPACI_042440</name>
</gene>
<name>A0ABZ3J777_SPOA4</name>
<dbReference type="Pfam" id="PF05635">
    <property type="entry name" value="23S_rRNA_IVP"/>
    <property type="match status" value="1"/>
</dbReference>
<keyword evidence="2" id="KW-1185">Reference proteome</keyword>
<evidence type="ECO:0008006" key="3">
    <source>
        <dbReference type="Google" id="ProtNLM"/>
    </source>
</evidence>
<dbReference type="InterPro" id="IPR036583">
    <property type="entry name" value="23S_rRNA_IVS_sf"/>
</dbReference>
<dbReference type="InterPro" id="IPR012657">
    <property type="entry name" value="23S_rRNA-intervening_sequence"/>
</dbReference>
<sequence length="114" mass="13147">MSSFRDLRVWQDAMDLTVQVYKMTEQIPQHELHGLISQMRRSAVSVPSNIAEGWGRKRDKEFNHFLDIAHGSLCELETQLELAQRCYSVEINNLSSQCEVVQKQVRALKKTVGE</sequence>
<dbReference type="SUPFAM" id="SSF158446">
    <property type="entry name" value="IVS-encoded protein-like"/>
    <property type="match status" value="1"/>
</dbReference>
<dbReference type="RefSeq" id="WP_093793076.1">
    <property type="nucleotide sequence ID" value="NZ_CP155571.1"/>
</dbReference>
<dbReference type="EMBL" id="CP155571">
    <property type="protein sequence ID" value="XFO74135.1"/>
    <property type="molecule type" value="Genomic_DNA"/>
</dbReference>
<evidence type="ECO:0000313" key="2">
    <source>
        <dbReference type="Proteomes" id="UP000216052"/>
    </source>
</evidence>
<accession>A0ABZ3J777</accession>
<dbReference type="CDD" id="cd16377">
    <property type="entry name" value="23S_rRNA_IVP_like"/>
    <property type="match status" value="1"/>
</dbReference>
<dbReference type="PANTHER" id="PTHR38471">
    <property type="entry name" value="FOUR HELIX BUNDLE PROTEIN"/>
    <property type="match status" value="1"/>
</dbReference>
<dbReference type="NCBIfam" id="TIGR02436">
    <property type="entry name" value="four helix bundle protein"/>
    <property type="match status" value="1"/>
</dbReference>
<proteinExistence type="predicted"/>